<dbReference type="Pfam" id="PF09451">
    <property type="entry name" value="ATG27"/>
    <property type="match status" value="1"/>
</dbReference>
<dbReference type="PANTHER" id="PTHR15071:SF0">
    <property type="entry name" value="MANNOSE 6-PHOSPHATE RECEPTOR-LIKE PROTEIN 1"/>
    <property type="match status" value="1"/>
</dbReference>
<evidence type="ECO:0000313" key="8">
    <source>
        <dbReference type="EMBL" id="KAF5943599.1"/>
    </source>
</evidence>
<keyword evidence="4 6" id="KW-1133">Transmembrane helix</keyword>
<feature type="transmembrane region" description="Helical" evidence="6">
    <location>
        <begin position="207"/>
        <end position="231"/>
    </location>
</feature>
<dbReference type="GO" id="GO:0000139">
    <property type="term" value="C:Golgi membrane"/>
    <property type="evidence" value="ECO:0007669"/>
    <property type="project" value="UniProtKB-SubCell"/>
</dbReference>
<evidence type="ECO:0000256" key="5">
    <source>
        <dbReference type="ARBA" id="ARBA00023136"/>
    </source>
</evidence>
<dbReference type="InterPro" id="IPR018939">
    <property type="entry name" value="Autophagy-rel_prot_27"/>
</dbReference>
<evidence type="ECO:0000256" key="3">
    <source>
        <dbReference type="ARBA" id="ARBA00022729"/>
    </source>
</evidence>
<dbReference type="AlphaFoldDB" id="A0A7J7GS32"/>
<feature type="signal peptide" evidence="7">
    <location>
        <begin position="1"/>
        <end position="27"/>
    </location>
</feature>
<keyword evidence="9" id="KW-1185">Reference proteome</keyword>
<feature type="transmembrane region" description="Helical" evidence="6">
    <location>
        <begin position="304"/>
        <end position="325"/>
    </location>
</feature>
<accession>A0A7J7GS32</accession>
<dbReference type="Proteomes" id="UP000593564">
    <property type="component" value="Unassembled WGS sequence"/>
</dbReference>
<keyword evidence="3 7" id="KW-0732">Signal</keyword>
<proteinExistence type="predicted"/>
<evidence type="ECO:0000256" key="2">
    <source>
        <dbReference type="ARBA" id="ARBA00022692"/>
    </source>
</evidence>
<comment type="subcellular location">
    <subcellularLocation>
        <location evidence="1">Membrane</location>
        <topology evidence="1">Single-pass membrane protein</topology>
    </subcellularLocation>
</comment>
<dbReference type="PANTHER" id="PTHR15071">
    <property type="entry name" value="MANNOSE-6-PHOSPHATE RECEPTOR FAMILY MEMBER"/>
    <property type="match status" value="1"/>
</dbReference>
<keyword evidence="5 6" id="KW-0472">Membrane</keyword>
<evidence type="ECO:0000256" key="1">
    <source>
        <dbReference type="ARBA" id="ARBA00004167"/>
    </source>
</evidence>
<keyword evidence="2 6" id="KW-0812">Transmembrane</keyword>
<gene>
    <name evidence="8" type="ORF">HYC85_017676</name>
</gene>
<feature type="chain" id="PRO_5029517557" description="Autophagy-related protein 27" evidence="7">
    <location>
        <begin position="28"/>
        <end position="347"/>
    </location>
</feature>
<evidence type="ECO:0000256" key="4">
    <source>
        <dbReference type="ARBA" id="ARBA00022989"/>
    </source>
</evidence>
<evidence type="ECO:0000256" key="7">
    <source>
        <dbReference type="SAM" id="SignalP"/>
    </source>
</evidence>
<reference evidence="8 9" key="2">
    <citation type="submission" date="2020-07" db="EMBL/GenBank/DDBJ databases">
        <title>Genome assembly of wild tea tree DASZ reveals pedigree and selection history of tea varieties.</title>
        <authorList>
            <person name="Zhang W."/>
        </authorList>
    </citation>
    <scope>NUCLEOTIDE SEQUENCE [LARGE SCALE GENOMIC DNA]</scope>
    <source>
        <strain evidence="9">cv. G240</strain>
        <tissue evidence="8">Leaf</tissue>
    </source>
</reference>
<evidence type="ECO:0008006" key="10">
    <source>
        <dbReference type="Google" id="ProtNLM"/>
    </source>
</evidence>
<dbReference type="EMBL" id="JACBKZ010000008">
    <property type="protein sequence ID" value="KAF5943599.1"/>
    <property type="molecule type" value="Genomic_DNA"/>
</dbReference>
<comment type="caution">
    <text evidence="8">The sequence shown here is derived from an EMBL/GenBank/DDBJ whole genome shotgun (WGS) entry which is preliminary data.</text>
</comment>
<evidence type="ECO:0000313" key="9">
    <source>
        <dbReference type="Proteomes" id="UP000593564"/>
    </source>
</evidence>
<organism evidence="8 9">
    <name type="scientific">Camellia sinensis</name>
    <name type="common">Tea plant</name>
    <name type="synonym">Thea sinensis</name>
    <dbReference type="NCBI Taxonomy" id="4442"/>
    <lineage>
        <taxon>Eukaryota</taxon>
        <taxon>Viridiplantae</taxon>
        <taxon>Streptophyta</taxon>
        <taxon>Embryophyta</taxon>
        <taxon>Tracheophyta</taxon>
        <taxon>Spermatophyta</taxon>
        <taxon>Magnoliopsida</taxon>
        <taxon>eudicotyledons</taxon>
        <taxon>Gunneridae</taxon>
        <taxon>Pentapetalae</taxon>
        <taxon>asterids</taxon>
        <taxon>Ericales</taxon>
        <taxon>Theaceae</taxon>
        <taxon>Camellia</taxon>
    </lineage>
</organism>
<sequence length="347" mass="37738">MTVGGGDSLRWVLLISTILAILHRLSLNSVSAICELSIVDHNKLYNYSLASPSPKFPHGVLSEDGFYKVAVNQTALWFQLCDAMIFNHDPPTCIDCEDCGGPSHCGIGCSALVAHKIGGYPVCTTVGRTSSMIIDLIDEKSPHMGVVVTMSNNFSELNCSLAVSVICDSSGVQGPQALEKVGTCDYATLLRHPSGCAEIVSVHGKGLGWFGTFITIILCLFGGYLLAGIVYRFFYLGIRGIDVIPNLEFWASLPHRAQDLLKVTEAPILPSTFECRPQLTFVSEVIFNCLGFTASIQQTITVKILNLSNIVIFFSFDSFFFLFAACTQVQRSCSMLSGKVCTKMNEI</sequence>
<name>A0A7J7GS32_CAMSI</name>
<reference evidence="9" key="1">
    <citation type="journal article" date="2020" name="Nat. Commun.">
        <title>Genome assembly of wild tea tree DASZ reveals pedigree and selection history of tea varieties.</title>
        <authorList>
            <person name="Zhang W."/>
            <person name="Zhang Y."/>
            <person name="Qiu H."/>
            <person name="Guo Y."/>
            <person name="Wan H."/>
            <person name="Zhang X."/>
            <person name="Scossa F."/>
            <person name="Alseekh S."/>
            <person name="Zhang Q."/>
            <person name="Wang P."/>
            <person name="Xu L."/>
            <person name="Schmidt M.H."/>
            <person name="Jia X."/>
            <person name="Li D."/>
            <person name="Zhu A."/>
            <person name="Guo F."/>
            <person name="Chen W."/>
            <person name="Ni D."/>
            <person name="Usadel B."/>
            <person name="Fernie A.R."/>
            <person name="Wen W."/>
        </authorList>
    </citation>
    <scope>NUCLEOTIDE SEQUENCE [LARGE SCALE GENOMIC DNA]</scope>
    <source>
        <strain evidence="9">cv. G240</strain>
    </source>
</reference>
<evidence type="ECO:0000256" key="6">
    <source>
        <dbReference type="SAM" id="Phobius"/>
    </source>
</evidence>
<protein>
    <recommendedName>
        <fullName evidence="10">Autophagy-related protein 27</fullName>
    </recommendedName>
</protein>